<name>A0A8X8WV39_SALSN</name>
<keyword evidence="2" id="KW-0378">Hydrolase</keyword>
<evidence type="ECO:0000313" key="6">
    <source>
        <dbReference type="EMBL" id="KAG6401422.1"/>
    </source>
</evidence>
<dbReference type="PANTHER" id="PTHR31490">
    <property type="entry name" value="GLYCOSYL HYDROLASE"/>
    <property type="match status" value="1"/>
</dbReference>
<accession>A0A8X8WV39</accession>
<reference evidence="6" key="1">
    <citation type="submission" date="2018-01" db="EMBL/GenBank/DDBJ databases">
        <authorList>
            <person name="Mao J.F."/>
        </authorList>
    </citation>
    <scope>NUCLEOTIDE SEQUENCE</scope>
    <source>
        <strain evidence="6">Huo1</strain>
        <tissue evidence="6">Leaf</tissue>
    </source>
</reference>
<dbReference type="SUPFAM" id="SSF51445">
    <property type="entry name" value="(Trans)glycosidases"/>
    <property type="match status" value="1"/>
</dbReference>
<dbReference type="InterPro" id="IPR017853">
    <property type="entry name" value="GH"/>
</dbReference>
<dbReference type="PANTHER" id="PTHR31490:SF83">
    <property type="entry name" value="EXOGLUCANASE_XYLANASE-LIKE ISOFORM X1"/>
    <property type="match status" value="1"/>
</dbReference>
<protein>
    <recommendedName>
        <fullName evidence="5">GH10 domain-containing protein</fullName>
    </recommendedName>
</protein>
<reference evidence="6" key="2">
    <citation type="submission" date="2020-08" db="EMBL/GenBank/DDBJ databases">
        <title>Plant Genome Project.</title>
        <authorList>
            <person name="Zhang R.-G."/>
        </authorList>
    </citation>
    <scope>NUCLEOTIDE SEQUENCE</scope>
    <source>
        <strain evidence="6">Huo1</strain>
        <tissue evidence="6">Leaf</tissue>
    </source>
</reference>
<dbReference type="Pfam" id="PF00331">
    <property type="entry name" value="Glyco_hydro_10"/>
    <property type="match status" value="1"/>
</dbReference>
<feature type="domain" description="GH10" evidence="5">
    <location>
        <begin position="170"/>
        <end position="466"/>
    </location>
</feature>
<dbReference type="Gene3D" id="2.60.120.260">
    <property type="entry name" value="Galactose-binding domain-like"/>
    <property type="match status" value="1"/>
</dbReference>
<dbReference type="AlphaFoldDB" id="A0A8X8WV39"/>
<dbReference type="SMART" id="SM00633">
    <property type="entry name" value="Glyco_10"/>
    <property type="match status" value="1"/>
</dbReference>
<sequence>MPLLVFVLCAEQCKIQPEPPLYNGGMLKDQHAIPGTGDRRNSLSFSLKKIDAATKYCFSIWIRTKDAESAMITASLVTQDTRLKCIGTVTAYKGCWSFLKGGFVLSSPSNASTLYIKNLDSRDAGIEITSASLQPFTPQQWRLNQDTKINQARKLAVTVHVSDREGRQVQGAAIRVEQLSKDFPFGSAIAESIIANPPYQKWFVERFNAAVFENELKWNATEFTQGQVNYTLPDQMLEFVQANQITARGHNIFWENPQYIPEWAQNLTGSGLESAVTSRIQSLMHKYRGDFVHWDVNNEMLHFDFYEDRLGPNATLRLFKAAHQSDPLATLFMNEFNVVETCRDTESTVDAYVLRMRGLQRGGVRVGGIGLQGHFDVPNPPLMRGVLDKLATLGLPIWLTEVDISNEFTKETQAVYLEEVVREGFSHPAVNGIVLWSAFRRGRCYQMCLTDGNFSNLATGEAVDKLMKEWSSDGLEGRSDEHGCYSFFAFLGEYKVTAQYGDKTVDSTFCVSQARETKHFNIQL</sequence>
<dbReference type="InterPro" id="IPR008979">
    <property type="entry name" value="Galactose-bd-like_sf"/>
</dbReference>
<dbReference type="EMBL" id="PNBA02000014">
    <property type="protein sequence ID" value="KAG6401422.1"/>
    <property type="molecule type" value="Genomic_DNA"/>
</dbReference>
<dbReference type="Proteomes" id="UP000298416">
    <property type="component" value="Unassembled WGS sequence"/>
</dbReference>
<dbReference type="PRINTS" id="PR00134">
    <property type="entry name" value="GLHYDRLASE10"/>
</dbReference>
<evidence type="ECO:0000256" key="3">
    <source>
        <dbReference type="ARBA" id="ARBA00023277"/>
    </source>
</evidence>
<keyword evidence="3" id="KW-0119">Carbohydrate metabolism</keyword>
<dbReference type="GO" id="GO:0000272">
    <property type="term" value="P:polysaccharide catabolic process"/>
    <property type="evidence" value="ECO:0007669"/>
    <property type="project" value="UniProtKB-KW"/>
</dbReference>
<evidence type="ECO:0000256" key="1">
    <source>
        <dbReference type="ARBA" id="ARBA00007495"/>
    </source>
</evidence>
<evidence type="ECO:0000313" key="7">
    <source>
        <dbReference type="Proteomes" id="UP000298416"/>
    </source>
</evidence>
<comment type="similarity">
    <text evidence="1">Belongs to the glycosyl hydrolase 10 (cellulase F) family.</text>
</comment>
<dbReference type="InterPro" id="IPR001000">
    <property type="entry name" value="GH10_dom"/>
</dbReference>
<evidence type="ECO:0000256" key="2">
    <source>
        <dbReference type="ARBA" id="ARBA00022801"/>
    </source>
</evidence>
<dbReference type="Gene3D" id="3.20.20.80">
    <property type="entry name" value="Glycosidases"/>
    <property type="match status" value="1"/>
</dbReference>
<keyword evidence="7" id="KW-1185">Reference proteome</keyword>
<dbReference type="SUPFAM" id="SSF49785">
    <property type="entry name" value="Galactose-binding domain-like"/>
    <property type="match status" value="1"/>
</dbReference>
<comment type="caution">
    <text evidence="6">The sequence shown here is derived from an EMBL/GenBank/DDBJ whole genome shotgun (WGS) entry which is preliminary data.</text>
</comment>
<proteinExistence type="inferred from homology"/>
<organism evidence="6">
    <name type="scientific">Salvia splendens</name>
    <name type="common">Scarlet sage</name>
    <dbReference type="NCBI Taxonomy" id="180675"/>
    <lineage>
        <taxon>Eukaryota</taxon>
        <taxon>Viridiplantae</taxon>
        <taxon>Streptophyta</taxon>
        <taxon>Embryophyta</taxon>
        <taxon>Tracheophyta</taxon>
        <taxon>Spermatophyta</taxon>
        <taxon>Magnoliopsida</taxon>
        <taxon>eudicotyledons</taxon>
        <taxon>Gunneridae</taxon>
        <taxon>Pentapetalae</taxon>
        <taxon>asterids</taxon>
        <taxon>lamiids</taxon>
        <taxon>Lamiales</taxon>
        <taxon>Lamiaceae</taxon>
        <taxon>Nepetoideae</taxon>
        <taxon>Mentheae</taxon>
        <taxon>Salviinae</taxon>
        <taxon>Salvia</taxon>
        <taxon>Salvia subgen. Calosphace</taxon>
        <taxon>core Calosphace</taxon>
    </lineage>
</organism>
<keyword evidence="4" id="KW-0624">Polysaccharide degradation</keyword>
<evidence type="ECO:0000256" key="4">
    <source>
        <dbReference type="ARBA" id="ARBA00023326"/>
    </source>
</evidence>
<gene>
    <name evidence="6" type="ORF">SASPL_138279</name>
</gene>
<dbReference type="GO" id="GO:0031176">
    <property type="term" value="F:endo-1,4-beta-xylanase activity"/>
    <property type="evidence" value="ECO:0007669"/>
    <property type="project" value="UniProtKB-ARBA"/>
</dbReference>
<dbReference type="InterPro" id="IPR044846">
    <property type="entry name" value="GH10"/>
</dbReference>
<dbReference type="PROSITE" id="PS51760">
    <property type="entry name" value="GH10_2"/>
    <property type="match status" value="1"/>
</dbReference>
<evidence type="ECO:0000259" key="5">
    <source>
        <dbReference type="PROSITE" id="PS51760"/>
    </source>
</evidence>